<dbReference type="SUPFAM" id="SSF109604">
    <property type="entry name" value="HD-domain/PDEase-like"/>
    <property type="match status" value="1"/>
</dbReference>
<evidence type="ECO:0000313" key="2">
    <source>
        <dbReference type="Proteomes" id="UP000530514"/>
    </source>
</evidence>
<protein>
    <recommendedName>
        <fullName evidence="3">HD domain-containing protein</fullName>
    </recommendedName>
</protein>
<organism evidence="1 2">
    <name type="scientific">Thermoactinomyces daqus</name>
    <dbReference type="NCBI Taxonomy" id="1329516"/>
    <lineage>
        <taxon>Bacteria</taxon>
        <taxon>Bacillati</taxon>
        <taxon>Bacillota</taxon>
        <taxon>Bacilli</taxon>
        <taxon>Bacillales</taxon>
        <taxon>Thermoactinomycetaceae</taxon>
        <taxon>Thermoactinomyces</taxon>
    </lineage>
</organism>
<gene>
    <name evidence="1" type="ORF">H1164_16210</name>
</gene>
<evidence type="ECO:0008006" key="3">
    <source>
        <dbReference type="Google" id="ProtNLM"/>
    </source>
</evidence>
<reference evidence="1 2" key="1">
    <citation type="submission" date="2020-07" db="EMBL/GenBank/DDBJ databases">
        <authorList>
            <person name="Feng H."/>
        </authorList>
    </citation>
    <scope>NUCLEOTIDE SEQUENCE [LARGE SCALE GENOMIC DNA]</scope>
    <source>
        <strain evidence="2">s-11</strain>
    </source>
</reference>
<dbReference type="Proteomes" id="UP000530514">
    <property type="component" value="Unassembled WGS sequence"/>
</dbReference>
<keyword evidence="2" id="KW-1185">Reference proteome</keyword>
<comment type="caution">
    <text evidence="1">The sequence shown here is derived from an EMBL/GenBank/DDBJ whole genome shotgun (WGS) entry which is preliminary data.</text>
</comment>
<evidence type="ECO:0000313" key="1">
    <source>
        <dbReference type="EMBL" id="MBA4544390.1"/>
    </source>
</evidence>
<dbReference type="Gene3D" id="1.10.3210.50">
    <property type="match status" value="1"/>
</dbReference>
<dbReference type="RefSeq" id="WP_033099137.1">
    <property type="nucleotide sequence ID" value="NZ_JACEIP010000038.1"/>
</dbReference>
<dbReference type="AlphaFoldDB" id="A0A7W1XD03"/>
<dbReference type="EMBL" id="JACEIP010000038">
    <property type="protein sequence ID" value="MBA4544390.1"/>
    <property type="molecule type" value="Genomic_DNA"/>
</dbReference>
<accession>A0A7W1XD03</accession>
<proteinExistence type="predicted"/>
<dbReference type="OrthoDB" id="1905501at2"/>
<sequence length="178" mass="20497">MDIQQLEDFCRPFYEEKDMMHNLDHIHRILKMAQQIAKPYEKQIDQEVLTAGAYFHGIINKEGNRNKILNFLDSQGVSKGKMQAILQAAEGSQKDIIPETLEGKILHDAHLLEGGKTFLIVKSLITGSSRGQSLEETIRIVEEKLLDRFTCVLPENKALYKEKEKFARELIQELKPYL</sequence>
<name>A0A7W1XD03_9BACL</name>